<feature type="domain" description="FAK1-like FERM" evidence="1">
    <location>
        <begin position="33"/>
        <end position="63"/>
    </location>
</feature>
<organism evidence="2 3">
    <name type="scientific">Cordylochernes scorpioides</name>
    <dbReference type="NCBI Taxonomy" id="51811"/>
    <lineage>
        <taxon>Eukaryota</taxon>
        <taxon>Metazoa</taxon>
        <taxon>Ecdysozoa</taxon>
        <taxon>Arthropoda</taxon>
        <taxon>Chelicerata</taxon>
        <taxon>Arachnida</taxon>
        <taxon>Pseudoscorpiones</taxon>
        <taxon>Cheliferoidea</taxon>
        <taxon>Chernetidae</taxon>
        <taxon>Cordylochernes</taxon>
    </lineage>
</organism>
<dbReference type="Gene3D" id="3.30.200.20">
    <property type="entry name" value="Phosphorylase Kinase, domain 1"/>
    <property type="match status" value="1"/>
</dbReference>
<sequence length="116" mass="13246">MWCTYSKRQLLTTHLDNHGCCTMYEVTKVMWCQMLSLSCPNLATAESMAHLIDGYCKLQSTGSKASLWNRKVHLLSHCLVRDYELDRKSIILCEIIGEGQFGDVHKGTYKMKVKLG</sequence>
<name>A0ABY6K7H1_9ARAC</name>
<keyword evidence="3" id="KW-1185">Reference proteome</keyword>
<dbReference type="InterPro" id="IPR049385">
    <property type="entry name" value="FAK1-like_FERM_C"/>
</dbReference>
<dbReference type="InterPro" id="IPR011993">
    <property type="entry name" value="PH-like_dom_sf"/>
</dbReference>
<proteinExistence type="predicted"/>
<dbReference type="SUPFAM" id="SSF50729">
    <property type="entry name" value="PH domain-like"/>
    <property type="match status" value="1"/>
</dbReference>
<dbReference type="Proteomes" id="UP001235939">
    <property type="component" value="Chromosome 03"/>
</dbReference>
<dbReference type="Pfam" id="PF21477">
    <property type="entry name" value="FERM_C_FAK1"/>
    <property type="match status" value="1"/>
</dbReference>
<protein>
    <submittedName>
        <fullName evidence="2">PTK2</fullName>
    </submittedName>
</protein>
<reference evidence="2 3" key="1">
    <citation type="submission" date="2022-01" db="EMBL/GenBank/DDBJ databases">
        <title>A chromosomal length assembly of Cordylochernes scorpioides.</title>
        <authorList>
            <person name="Zeh D."/>
            <person name="Zeh J."/>
        </authorList>
    </citation>
    <scope>NUCLEOTIDE SEQUENCE [LARGE SCALE GENOMIC DNA]</scope>
    <source>
        <strain evidence="2">IN4F17</strain>
        <tissue evidence="2">Whole Body</tissue>
    </source>
</reference>
<accession>A0ABY6K7H1</accession>
<evidence type="ECO:0000313" key="3">
    <source>
        <dbReference type="Proteomes" id="UP001235939"/>
    </source>
</evidence>
<dbReference type="EMBL" id="CP092865">
    <property type="protein sequence ID" value="UYV64782.1"/>
    <property type="molecule type" value="Genomic_DNA"/>
</dbReference>
<dbReference type="Gene3D" id="2.30.29.30">
    <property type="entry name" value="Pleckstrin-homology domain (PH domain)/Phosphotyrosine-binding domain (PTB)"/>
    <property type="match status" value="1"/>
</dbReference>
<evidence type="ECO:0000259" key="1">
    <source>
        <dbReference type="Pfam" id="PF21477"/>
    </source>
</evidence>
<gene>
    <name evidence="2" type="ORF">LAZ67_3001959</name>
</gene>
<evidence type="ECO:0000313" key="2">
    <source>
        <dbReference type="EMBL" id="UYV64782.1"/>
    </source>
</evidence>